<dbReference type="PANTHER" id="PTHR43513">
    <property type="entry name" value="DIHYDROOROTATE DEHYDROGENASE B (NAD(+)), ELECTRON TRANSFER SUBUNIT"/>
    <property type="match status" value="1"/>
</dbReference>
<keyword evidence="4" id="KW-1185">Reference proteome</keyword>
<dbReference type="InterPro" id="IPR039261">
    <property type="entry name" value="FNR_nucleotide-bd"/>
</dbReference>
<dbReference type="Gene3D" id="3.40.50.80">
    <property type="entry name" value="Nucleotide-binding domain of ferredoxin-NADP reductase (FNR) module"/>
    <property type="match status" value="1"/>
</dbReference>
<dbReference type="InterPro" id="IPR017938">
    <property type="entry name" value="Riboflavin_synthase-like_b-brl"/>
</dbReference>
<dbReference type="InterPro" id="IPR037117">
    <property type="entry name" value="Dihydroorotate_DH_ele_sf"/>
</dbReference>
<feature type="domain" description="FAD-binding FR-type" evidence="2">
    <location>
        <begin position="5"/>
        <end position="121"/>
    </location>
</feature>
<evidence type="ECO:0000256" key="1">
    <source>
        <dbReference type="SAM" id="MobiDB-lite"/>
    </source>
</evidence>
<feature type="compositionally biased region" description="Polar residues" evidence="1">
    <location>
        <begin position="8"/>
        <end position="24"/>
    </location>
</feature>
<dbReference type="CDD" id="cd06218">
    <property type="entry name" value="DHOD_e_trans"/>
    <property type="match status" value="1"/>
</dbReference>
<sequence length="305" mass="31450">MDREIQRSESPLSRQSRPTPTQSSAEILALEPVGAYHRLVLDTGSDVAARVSPGHFAALAIGGRDSSMLLRRAFSIHRADPGAGSIELVFAVHGRGTKALAAHHVGDSVDLIAPLGTPFPLSGGPVAAVLVAGGYGSAPMFGLAEQILDRGGRVGFVLGAASADKLFGVGLARALTPHVAVTTDDGSYGSKGRVTDPLPGMIRELGATEVHSCGPMPMLRAVTEIATAYGARSHTAVEEAMACGIGICMTCVLPVVGEDGVTRFERSCTAGPVFDGTKVRWEDAGTLPAGLEGADAMNPHRVPAR</sequence>
<dbReference type="Proteomes" id="UP000642284">
    <property type="component" value="Unassembled WGS sequence"/>
</dbReference>
<evidence type="ECO:0000313" key="4">
    <source>
        <dbReference type="Proteomes" id="UP000642284"/>
    </source>
</evidence>
<evidence type="ECO:0000313" key="3">
    <source>
        <dbReference type="EMBL" id="MBC9715675.1"/>
    </source>
</evidence>
<reference evidence="3 4" key="1">
    <citation type="submission" date="2020-08" db="EMBL/GenBank/DDBJ databases">
        <title>Genemic of Streptomyces polyaspartic.</title>
        <authorList>
            <person name="Liu W."/>
        </authorList>
    </citation>
    <scope>NUCLEOTIDE SEQUENCE [LARGE SCALE GENOMIC DNA]</scope>
    <source>
        <strain evidence="3 4">TRM66268-LWL</strain>
    </source>
</reference>
<feature type="region of interest" description="Disordered" evidence="1">
    <location>
        <begin position="1"/>
        <end position="24"/>
    </location>
</feature>
<gene>
    <name evidence="3" type="ORF">H9Y04_24320</name>
</gene>
<organism evidence="3 4">
    <name type="scientific">Streptomyces polyasparticus</name>
    <dbReference type="NCBI Taxonomy" id="2767826"/>
    <lineage>
        <taxon>Bacteria</taxon>
        <taxon>Bacillati</taxon>
        <taxon>Actinomycetota</taxon>
        <taxon>Actinomycetes</taxon>
        <taxon>Kitasatosporales</taxon>
        <taxon>Streptomycetaceae</taxon>
        <taxon>Streptomyces</taxon>
    </lineage>
</organism>
<dbReference type="EMBL" id="JACTVJ010000011">
    <property type="protein sequence ID" value="MBC9715675.1"/>
    <property type="molecule type" value="Genomic_DNA"/>
</dbReference>
<dbReference type="SUPFAM" id="SSF52343">
    <property type="entry name" value="Ferredoxin reductase-like, C-terminal NADP-linked domain"/>
    <property type="match status" value="1"/>
</dbReference>
<dbReference type="Gene3D" id="2.10.240.10">
    <property type="entry name" value="Dihydroorotate dehydrogenase, electron transfer subunit"/>
    <property type="match status" value="1"/>
</dbReference>
<dbReference type="Gene3D" id="2.40.30.10">
    <property type="entry name" value="Translation factors"/>
    <property type="match status" value="1"/>
</dbReference>
<protein>
    <submittedName>
        <fullName evidence="3">Dihydroorotate dehydrogenase electron transfer subunit</fullName>
    </submittedName>
</protein>
<dbReference type="SUPFAM" id="SSF63380">
    <property type="entry name" value="Riboflavin synthase domain-like"/>
    <property type="match status" value="1"/>
</dbReference>
<dbReference type="PROSITE" id="PS51384">
    <property type="entry name" value="FAD_FR"/>
    <property type="match status" value="1"/>
</dbReference>
<dbReference type="InterPro" id="IPR050353">
    <property type="entry name" value="PyrK_electron_transfer"/>
</dbReference>
<evidence type="ECO:0000259" key="2">
    <source>
        <dbReference type="PROSITE" id="PS51384"/>
    </source>
</evidence>
<dbReference type="Pfam" id="PF00175">
    <property type="entry name" value="NAD_binding_1"/>
    <property type="match status" value="1"/>
</dbReference>
<dbReference type="PANTHER" id="PTHR43513:SF3">
    <property type="entry name" value="DIHYDROOROTATE DEHYDROGENASE B (NAD(+)), ELECTRON TRANSFER SUBUNIT-RELATED"/>
    <property type="match status" value="1"/>
</dbReference>
<name>A0ABR7SLV3_9ACTN</name>
<accession>A0ABR7SLV3</accession>
<dbReference type="InterPro" id="IPR019480">
    <property type="entry name" value="Dihydroorotate_DH_Fe-S-bd"/>
</dbReference>
<dbReference type="Pfam" id="PF10418">
    <property type="entry name" value="DHODB_Fe-S_bind"/>
    <property type="match status" value="1"/>
</dbReference>
<dbReference type="InterPro" id="IPR001433">
    <property type="entry name" value="OxRdtase_FAD/NAD-bd"/>
</dbReference>
<comment type="caution">
    <text evidence="3">The sequence shown here is derived from an EMBL/GenBank/DDBJ whole genome shotgun (WGS) entry which is preliminary data.</text>
</comment>
<proteinExistence type="predicted"/>
<dbReference type="InterPro" id="IPR017927">
    <property type="entry name" value="FAD-bd_FR_type"/>
</dbReference>